<proteinExistence type="predicted"/>
<keyword evidence="2" id="KW-1185">Reference proteome</keyword>
<reference evidence="1 2" key="1">
    <citation type="submission" date="2014-12" db="EMBL/GenBank/DDBJ databases">
        <title>Genome sequencing of Chryseobacterium taiwanense TPW19.</title>
        <authorList>
            <person name="Tan P.W."/>
            <person name="Chan K.-G."/>
        </authorList>
    </citation>
    <scope>NUCLEOTIDE SEQUENCE [LARGE SCALE GENOMIC DNA]</scope>
    <source>
        <strain evidence="1 2">TPW19</strain>
    </source>
</reference>
<gene>
    <name evidence="1" type="ORF">RM51_02690</name>
</gene>
<dbReference type="EMBL" id="JWTA01000002">
    <property type="protein sequence ID" value="KIC64831.1"/>
    <property type="molecule type" value="Genomic_DNA"/>
</dbReference>
<accession>A0A0B4DDU6</accession>
<comment type="caution">
    <text evidence="1">The sequence shown here is derived from an EMBL/GenBank/DDBJ whole genome shotgun (WGS) entry which is preliminary data.</text>
</comment>
<organism evidence="1 2">
    <name type="scientific">Chryseobacterium taiwanense</name>
    <dbReference type="NCBI Taxonomy" id="363331"/>
    <lineage>
        <taxon>Bacteria</taxon>
        <taxon>Pseudomonadati</taxon>
        <taxon>Bacteroidota</taxon>
        <taxon>Flavobacteriia</taxon>
        <taxon>Flavobacteriales</taxon>
        <taxon>Weeksellaceae</taxon>
        <taxon>Chryseobacterium group</taxon>
        <taxon>Chryseobacterium</taxon>
    </lineage>
</organism>
<evidence type="ECO:0008006" key="3">
    <source>
        <dbReference type="Google" id="ProtNLM"/>
    </source>
</evidence>
<sequence>MKVNNGVLLDTSFFIRFLNDADPLFKNALEYYKYFLSNDVKMYISTISIAEYCVGGSISELPLRNLAILPFNLNHATKTGEIAKIVFTRKGKLKLAERNIIPNDSKLFSQADVETNIVYYLSSDTESIKIYNLLQDEGQKPNFNFIDLNIPPNEYFGYLDL</sequence>
<dbReference type="OrthoDB" id="959930at2"/>
<protein>
    <recommendedName>
        <fullName evidence="3">PIN domain-containing protein</fullName>
    </recommendedName>
</protein>
<dbReference type="STRING" id="363331.RM51_02690"/>
<dbReference type="AlphaFoldDB" id="A0A0B4DDU6"/>
<dbReference type="SUPFAM" id="SSF88723">
    <property type="entry name" value="PIN domain-like"/>
    <property type="match status" value="1"/>
</dbReference>
<evidence type="ECO:0000313" key="1">
    <source>
        <dbReference type="EMBL" id="KIC64831.1"/>
    </source>
</evidence>
<evidence type="ECO:0000313" key="2">
    <source>
        <dbReference type="Proteomes" id="UP000031167"/>
    </source>
</evidence>
<dbReference type="Proteomes" id="UP000031167">
    <property type="component" value="Unassembled WGS sequence"/>
</dbReference>
<dbReference type="Gene3D" id="3.40.50.1010">
    <property type="entry name" value="5'-nuclease"/>
    <property type="match status" value="1"/>
</dbReference>
<dbReference type="RefSeq" id="WP_039364841.1">
    <property type="nucleotide sequence ID" value="NZ_JWTA01000002.1"/>
</dbReference>
<name>A0A0B4DDU6_9FLAO</name>
<dbReference type="InterPro" id="IPR029060">
    <property type="entry name" value="PIN-like_dom_sf"/>
</dbReference>